<sequence>MLSAPFSDPMLQALAGNPCLVMAVKIILPSGPCRAHSGTGTITINGETYYGLGSLGSIQPIRSGSDTSPTQVQLQMTGFDSSLVATILNEKCRGSDVSIFLAAIGDSGYPLAADLLYAGTISKTGLAAGKENAITLVASNKFERWSIAKPDRFTDESWRKRHQGDRFFRYVAQMSERPIYWGSKKDAPAFNYE</sequence>
<name>A0A762BWR7_SALER</name>
<proteinExistence type="predicted"/>
<accession>A0A762BWR7</accession>
<reference evidence="1" key="1">
    <citation type="journal article" date="2018" name="Genome Biol.">
        <title>SKESA: strategic k-mer extension for scrupulous assemblies.</title>
        <authorList>
            <person name="Souvorov A."/>
            <person name="Agarwala R."/>
            <person name="Lipman D.J."/>
        </authorList>
    </citation>
    <scope>NUCLEOTIDE SEQUENCE</scope>
    <source>
        <strain evidence="1">MA.1090600297</strain>
    </source>
</reference>
<organism evidence="1">
    <name type="scientific">Salmonella enterica</name>
    <name type="common">Salmonella choleraesuis</name>
    <dbReference type="NCBI Taxonomy" id="28901"/>
    <lineage>
        <taxon>Bacteria</taxon>
        <taxon>Pseudomonadati</taxon>
        <taxon>Pseudomonadota</taxon>
        <taxon>Gammaproteobacteria</taxon>
        <taxon>Enterobacterales</taxon>
        <taxon>Enterobacteriaceae</taxon>
        <taxon>Salmonella</taxon>
    </lineage>
</organism>
<dbReference type="RefSeq" id="WP_183059318.1">
    <property type="nucleotide sequence ID" value="NZ_CAIZAL010000064.1"/>
</dbReference>
<reference evidence="1" key="2">
    <citation type="submission" date="2020-02" db="EMBL/GenBank/DDBJ databases">
        <authorList>
            <consortium name="NCBI Pathogen Detection Project"/>
        </authorList>
    </citation>
    <scope>NUCLEOTIDE SEQUENCE</scope>
    <source>
        <strain evidence="1">MA.1090600297</strain>
    </source>
</reference>
<evidence type="ECO:0000313" key="1">
    <source>
        <dbReference type="EMBL" id="HAG3504818.1"/>
    </source>
</evidence>
<dbReference type="EMBL" id="DAAYBQ010000017">
    <property type="protein sequence ID" value="HAG3504818.1"/>
    <property type="molecule type" value="Genomic_DNA"/>
</dbReference>
<dbReference type="AlphaFoldDB" id="A0A762BWR7"/>
<comment type="caution">
    <text evidence="1">The sequence shown here is derived from an EMBL/GenBank/DDBJ whole genome shotgun (WGS) entry which is preliminary data.</text>
</comment>
<gene>
    <name evidence="1" type="ORF">G8Z56_003729</name>
</gene>
<protein>
    <submittedName>
        <fullName evidence="1">Uncharacterized protein</fullName>
    </submittedName>
</protein>